<name>A0ABX1CNG9_9SPHN</name>
<evidence type="ECO:0000313" key="1">
    <source>
        <dbReference type="EMBL" id="NJR78488.1"/>
    </source>
</evidence>
<proteinExistence type="predicted"/>
<dbReference type="Proteomes" id="UP000732399">
    <property type="component" value="Unassembled WGS sequence"/>
</dbReference>
<evidence type="ECO:0000313" key="2">
    <source>
        <dbReference type="Proteomes" id="UP000732399"/>
    </source>
</evidence>
<protein>
    <submittedName>
        <fullName evidence="1">Uncharacterized protein</fullName>
    </submittedName>
</protein>
<reference evidence="1 2" key="1">
    <citation type="submission" date="2020-03" db="EMBL/GenBank/DDBJ databases">
        <authorList>
            <person name="Wang L."/>
            <person name="He N."/>
            <person name="Li Y."/>
            <person name="Fang Y."/>
            <person name="Zhang F."/>
        </authorList>
    </citation>
    <scope>NUCLEOTIDE SEQUENCE [LARGE SCALE GENOMIC DNA]</scope>
    <source>
        <strain evidence="1 2">36D10-4-7</strain>
    </source>
</reference>
<gene>
    <name evidence="1" type="ORF">HBH26_07815</name>
</gene>
<accession>A0ABX1CNG9</accession>
<keyword evidence="2" id="KW-1185">Reference proteome</keyword>
<organism evidence="1 2">
    <name type="scientific">Sphingomonas corticis</name>
    <dbReference type="NCBI Taxonomy" id="2722791"/>
    <lineage>
        <taxon>Bacteria</taxon>
        <taxon>Pseudomonadati</taxon>
        <taxon>Pseudomonadota</taxon>
        <taxon>Alphaproteobacteria</taxon>
        <taxon>Sphingomonadales</taxon>
        <taxon>Sphingomonadaceae</taxon>
        <taxon>Sphingomonas</taxon>
    </lineage>
</organism>
<comment type="caution">
    <text evidence="1">The sequence shown here is derived from an EMBL/GenBank/DDBJ whole genome shotgun (WGS) entry which is preliminary data.</text>
</comment>
<sequence>MTVAHPVLRVLNGRLAGTEKALPASGAVSIGHQFWHDVVVRDPATKGIAIDLALNAEGAAQATVLEGEAELLGSTVPAGGTAIVPPYVPITIGGIAIAWGDAASERWGEATGLVAAVPAPPPLPPSARDHALAFAGRAGEGAQRVLTRSRLTIAAAAVGVIALASASVPMVDALHLRGSPEQRVERALSQAGLTGLSAHEDDTTGAITVTGVVANDSQRAKAVATVRDTGIAGSVAVLTSADLARSAADVARMNGLQAVARPIGRTAVELRVTPLQPDQEQKLVQAVRGDVRALTRLALRDDLPPVETVPLKTVQDATKKVSTVVGGDPAFIQTVDGARYFPGAVMPSGHRLVGVQGNNVIFEKSGRETRVAF</sequence>
<dbReference type="RefSeq" id="WP_168134037.1">
    <property type="nucleotide sequence ID" value="NZ_JAAVJH010000004.1"/>
</dbReference>
<dbReference type="EMBL" id="JAAVJH010000004">
    <property type="protein sequence ID" value="NJR78488.1"/>
    <property type="molecule type" value="Genomic_DNA"/>
</dbReference>